<protein>
    <recommendedName>
        <fullName evidence="3">DDE 3 domain containing protein</fullName>
    </recommendedName>
</protein>
<dbReference type="AlphaFoldDB" id="A0A482W1V3"/>
<dbReference type="STRING" id="1661398.A0A482W1V3"/>
<dbReference type="PANTHER" id="PTHR47326">
    <property type="entry name" value="TRANSPOSABLE ELEMENT TC3 TRANSPOSASE-LIKE PROTEIN"/>
    <property type="match status" value="1"/>
</dbReference>
<dbReference type="PANTHER" id="PTHR47326:SF1">
    <property type="entry name" value="HTH PSQ-TYPE DOMAIN-CONTAINING PROTEIN"/>
    <property type="match status" value="1"/>
</dbReference>
<reference evidence="1 2" key="1">
    <citation type="submission" date="2017-03" db="EMBL/GenBank/DDBJ databases">
        <title>Genome of the blue death feigning beetle - Asbolus verrucosus.</title>
        <authorList>
            <person name="Rider S.D."/>
        </authorList>
    </citation>
    <scope>NUCLEOTIDE SEQUENCE [LARGE SCALE GENOMIC DNA]</scope>
    <source>
        <strain evidence="1">Butters</strain>
        <tissue evidence="1">Head and leg muscle</tissue>
    </source>
</reference>
<keyword evidence="2" id="KW-1185">Reference proteome</keyword>
<dbReference type="GO" id="GO:0003676">
    <property type="term" value="F:nucleic acid binding"/>
    <property type="evidence" value="ECO:0007669"/>
    <property type="project" value="InterPro"/>
</dbReference>
<organism evidence="1 2">
    <name type="scientific">Asbolus verrucosus</name>
    <name type="common">Desert ironclad beetle</name>
    <dbReference type="NCBI Taxonomy" id="1661398"/>
    <lineage>
        <taxon>Eukaryota</taxon>
        <taxon>Metazoa</taxon>
        <taxon>Ecdysozoa</taxon>
        <taxon>Arthropoda</taxon>
        <taxon>Hexapoda</taxon>
        <taxon>Insecta</taxon>
        <taxon>Pterygota</taxon>
        <taxon>Neoptera</taxon>
        <taxon>Endopterygota</taxon>
        <taxon>Coleoptera</taxon>
        <taxon>Polyphaga</taxon>
        <taxon>Cucujiformia</taxon>
        <taxon>Tenebrionidae</taxon>
        <taxon>Pimeliinae</taxon>
        <taxon>Asbolus</taxon>
    </lineage>
</organism>
<dbReference type="EMBL" id="QDEB01040869">
    <property type="protein sequence ID" value="RZC38699.1"/>
    <property type="molecule type" value="Genomic_DNA"/>
</dbReference>
<comment type="caution">
    <text evidence="1">The sequence shown here is derived from an EMBL/GenBank/DDBJ whole genome shotgun (WGS) entry which is preliminary data.</text>
</comment>
<dbReference type="InterPro" id="IPR036397">
    <property type="entry name" value="RNaseH_sf"/>
</dbReference>
<dbReference type="OrthoDB" id="8195099at2759"/>
<evidence type="ECO:0000313" key="2">
    <source>
        <dbReference type="Proteomes" id="UP000292052"/>
    </source>
</evidence>
<evidence type="ECO:0008006" key="3">
    <source>
        <dbReference type="Google" id="ProtNLM"/>
    </source>
</evidence>
<sequence length="89" mass="10367">MTKLGSISQDVNSQNTRIWSTKNPHESIAVGLQPIKIGVWAGFNRRRIIGPIFFQGTINTQRYRIEILQPFVDQLLDNERQKYYFLQDG</sequence>
<name>A0A482W1V3_ASBVE</name>
<gene>
    <name evidence="1" type="ORF">BDFB_007669</name>
</gene>
<evidence type="ECO:0000313" key="1">
    <source>
        <dbReference type="EMBL" id="RZC38699.1"/>
    </source>
</evidence>
<dbReference type="Gene3D" id="3.30.420.10">
    <property type="entry name" value="Ribonuclease H-like superfamily/Ribonuclease H"/>
    <property type="match status" value="1"/>
</dbReference>
<feature type="non-terminal residue" evidence="1">
    <location>
        <position position="89"/>
    </location>
</feature>
<accession>A0A482W1V3</accession>
<proteinExistence type="predicted"/>
<dbReference type="Proteomes" id="UP000292052">
    <property type="component" value="Unassembled WGS sequence"/>
</dbReference>